<proteinExistence type="predicted"/>
<dbReference type="HOGENOM" id="CLU_1937241_0_0_4"/>
<evidence type="ECO:0000256" key="1">
    <source>
        <dbReference type="SAM" id="MobiDB-lite"/>
    </source>
</evidence>
<gene>
    <name evidence="3" type="ordered locus">Veis_2208</name>
</gene>
<evidence type="ECO:0000259" key="2">
    <source>
        <dbReference type="Pfam" id="PF02771"/>
    </source>
</evidence>
<protein>
    <recommendedName>
        <fullName evidence="2">Acyl-CoA dehydrogenase/oxidase N-terminal domain-containing protein</fullName>
    </recommendedName>
</protein>
<dbReference type="KEGG" id="vei:Veis_2208"/>
<dbReference type="STRING" id="391735.Veis_2208"/>
<dbReference type="GO" id="GO:0016627">
    <property type="term" value="F:oxidoreductase activity, acting on the CH-CH group of donors"/>
    <property type="evidence" value="ECO:0007669"/>
    <property type="project" value="InterPro"/>
</dbReference>
<dbReference type="GO" id="GO:0050660">
    <property type="term" value="F:flavin adenine dinucleotide binding"/>
    <property type="evidence" value="ECO:0007669"/>
    <property type="project" value="InterPro"/>
</dbReference>
<sequence length="130" mass="13646">MRYPREHHEPTASIRRFIAAGIDPFVDEWGADAIFPAHEPLKKMGRPGFPGSTPPEEYGGMGLDFSYALAAAEAIGSARAQGVGMGVGMGVVVQSNKATAALAAACPTPPTPPTLPTRAEKHPCHCTPRP</sequence>
<feature type="region of interest" description="Disordered" evidence="1">
    <location>
        <begin position="107"/>
        <end position="130"/>
    </location>
</feature>
<organism evidence="3 4">
    <name type="scientific">Verminephrobacter eiseniae (strain EF01-2)</name>
    <dbReference type="NCBI Taxonomy" id="391735"/>
    <lineage>
        <taxon>Bacteria</taxon>
        <taxon>Pseudomonadati</taxon>
        <taxon>Pseudomonadota</taxon>
        <taxon>Betaproteobacteria</taxon>
        <taxon>Burkholderiales</taxon>
        <taxon>Comamonadaceae</taxon>
        <taxon>Verminephrobacter</taxon>
    </lineage>
</organism>
<dbReference type="InterPro" id="IPR037069">
    <property type="entry name" value="AcylCoA_DH/ox_N_sf"/>
</dbReference>
<dbReference type="AlphaFoldDB" id="A1WJZ9"/>
<dbReference type="Gene3D" id="1.10.540.10">
    <property type="entry name" value="Acyl-CoA dehydrogenase/oxidase, N-terminal domain"/>
    <property type="match status" value="1"/>
</dbReference>
<evidence type="ECO:0000313" key="3">
    <source>
        <dbReference type="EMBL" id="ABM57956.1"/>
    </source>
</evidence>
<dbReference type="SUPFAM" id="SSF56645">
    <property type="entry name" value="Acyl-CoA dehydrogenase NM domain-like"/>
    <property type="match status" value="1"/>
</dbReference>
<dbReference type="InterPro" id="IPR013786">
    <property type="entry name" value="AcylCoA_DH/ox_N"/>
</dbReference>
<accession>A1WJZ9</accession>
<dbReference type="OrthoDB" id="9770681at2"/>
<evidence type="ECO:0000313" key="4">
    <source>
        <dbReference type="Proteomes" id="UP000000374"/>
    </source>
</evidence>
<name>A1WJZ9_VEREI</name>
<reference evidence="4" key="1">
    <citation type="submission" date="2006-12" db="EMBL/GenBank/DDBJ databases">
        <title>Complete sequence of chromosome 1 of Verminephrobacter eiseniae EF01-2.</title>
        <authorList>
            <person name="Copeland A."/>
            <person name="Lucas S."/>
            <person name="Lapidus A."/>
            <person name="Barry K."/>
            <person name="Detter J.C."/>
            <person name="Glavina del Rio T."/>
            <person name="Dalin E."/>
            <person name="Tice H."/>
            <person name="Pitluck S."/>
            <person name="Chertkov O."/>
            <person name="Brettin T."/>
            <person name="Bruce D."/>
            <person name="Han C."/>
            <person name="Tapia R."/>
            <person name="Gilna P."/>
            <person name="Schmutz J."/>
            <person name="Larimer F."/>
            <person name="Land M."/>
            <person name="Hauser L."/>
            <person name="Kyrpides N."/>
            <person name="Kim E."/>
            <person name="Stahl D."/>
            <person name="Richardson P."/>
        </authorList>
    </citation>
    <scope>NUCLEOTIDE SEQUENCE [LARGE SCALE GENOMIC DNA]</scope>
    <source>
        <strain evidence="4">EF01-2</strain>
    </source>
</reference>
<keyword evidence="4" id="KW-1185">Reference proteome</keyword>
<dbReference type="EMBL" id="CP000542">
    <property type="protein sequence ID" value="ABM57956.1"/>
    <property type="molecule type" value="Genomic_DNA"/>
</dbReference>
<dbReference type="Pfam" id="PF02771">
    <property type="entry name" value="Acyl-CoA_dh_N"/>
    <property type="match status" value="1"/>
</dbReference>
<dbReference type="eggNOG" id="COG1960">
    <property type="taxonomic scope" value="Bacteria"/>
</dbReference>
<feature type="domain" description="Acyl-CoA dehydrogenase/oxidase N-terminal" evidence="2">
    <location>
        <begin position="6"/>
        <end position="93"/>
    </location>
</feature>
<dbReference type="InterPro" id="IPR009100">
    <property type="entry name" value="AcylCoA_DH/oxidase_NM_dom_sf"/>
</dbReference>
<dbReference type="Proteomes" id="UP000000374">
    <property type="component" value="Chromosome"/>
</dbReference>